<proteinExistence type="predicted"/>
<comment type="caution">
    <text evidence="5">The sequence shown here is derived from an EMBL/GenBank/DDBJ whole genome shotgun (WGS) entry which is preliminary data.</text>
</comment>
<dbReference type="PANTHER" id="PTHR11669">
    <property type="entry name" value="REPLICATION FACTOR C / DNA POLYMERASE III GAMMA-TAU SUBUNIT"/>
    <property type="match status" value="1"/>
</dbReference>
<dbReference type="GO" id="GO:0003689">
    <property type="term" value="F:DNA clamp loader activity"/>
    <property type="evidence" value="ECO:0007669"/>
    <property type="project" value="TreeGrafter"/>
</dbReference>
<evidence type="ECO:0000256" key="1">
    <source>
        <dbReference type="ARBA" id="ARBA00022705"/>
    </source>
</evidence>
<evidence type="ECO:0000259" key="4">
    <source>
        <dbReference type="SMART" id="SM00382"/>
    </source>
</evidence>
<keyword evidence="3" id="KW-0067">ATP-binding</keyword>
<keyword evidence="1" id="KW-0235">DNA replication</keyword>
<dbReference type="GO" id="GO:0006261">
    <property type="term" value="P:DNA-templated DNA replication"/>
    <property type="evidence" value="ECO:0007669"/>
    <property type="project" value="TreeGrafter"/>
</dbReference>
<dbReference type="GO" id="GO:0016887">
    <property type="term" value="F:ATP hydrolysis activity"/>
    <property type="evidence" value="ECO:0007669"/>
    <property type="project" value="InterPro"/>
</dbReference>
<accession>A0A4R5VYQ0</accession>
<gene>
    <name evidence="5" type="ORF">E2I14_14075</name>
</gene>
<keyword evidence="2" id="KW-0547">Nucleotide-binding</keyword>
<dbReference type="GO" id="GO:0005524">
    <property type="term" value="F:ATP binding"/>
    <property type="evidence" value="ECO:0007669"/>
    <property type="project" value="UniProtKB-KW"/>
</dbReference>
<evidence type="ECO:0000313" key="6">
    <source>
        <dbReference type="Proteomes" id="UP000294829"/>
    </source>
</evidence>
<dbReference type="SMART" id="SM00382">
    <property type="entry name" value="AAA"/>
    <property type="match status" value="1"/>
</dbReference>
<dbReference type="InterPro" id="IPR003959">
    <property type="entry name" value="ATPase_AAA_core"/>
</dbReference>
<dbReference type="InterPro" id="IPR003593">
    <property type="entry name" value="AAA+_ATPase"/>
</dbReference>
<dbReference type="Gene3D" id="3.40.50.300">
    <property type="entry name" value="P-loop containing nucleotide triphosphate hydrolases"/>
    <property type="match status" value="1"/>
</dbReference>
<dbReference type="RefSeq" id="WP_133329633.1">
    <property type="nucleotide sequence ID" value="NZ_SMYL01000008.1"/>
</dbReference>
<dbReference type="OrthoDB" id="8899760at2"/>
<dbReference type="InterPro" id="IPR050238">
    <property type="entry name" value="DNA_Rep/Repair_Clamp_Loader"/>
</dbReference>
<dbReference type="Pfam" id="PF00004">
    <property type="entry name" value="AAA"/>
    <property type="match status" value="1"/>
</dbReference>
<dbReference type="AlphaFoldDB" id="A0A4R5VYQ0"/>
<dbReference type="GO" id="GO:0006281">
    <property type="term" value="P:DNA repair"/>
    <property type="evidence" value="ECO:0007669"/>
    <property type="project" value="TreeGrafter"/>
</dbReference>
<keyword evidence="6" id="KW-1185">Reference proteome</keyword>
<protein>
    <submittedName>
        <fullName evidence="5">AAA family ATPase</fullName>
    </submittedName>
</protein>
<dbReference type="Proteomes" id="UP000294829">
    <property type="component" value="Unassembled WGS sequence"/>
</dbReference>
<sequence>MANINLFQPASLADFLISDAVSKQTIERIVNGQLPFPMSKQAICLWGVNGTGKTTLAKMLPDLIEASGNLMPTANANSMWQSQHYYQVTSCGLGNNSVSLLQDLHKRSQSVVHTSPKGYYYEILDEVDLLTPATQASLKALISNATETIFIMTTNFPEKLERGLKDRAHMIEMNQPKPADMEQMGRHFLRLMGLTGNEVNAALLQEIAVASQGSMREYCSAIVTIGVDLGGTI</sequence>
<dbReference type="SUPFAM" id="SSF52540">
    <property type="entry name" value="P-loop containing nucleoside triphosphate hydrolases"/>
    <property type="match status" value="1"/>
</dbReference>
<dbReference type="InterPro" id="IPR027417">
    <property type="entry name" value="P-loop_NTPase"/>
</dbReference>
<dbReference type="PANTHER" id="PTHR11669:SF20">
    <property type="entry name" value="REPLICATION FACTOR C SUBUNIT 4"/>
    <property type="match status" value="1"/>
</dbReference>
<name>A0A4R5VYQ0_9BURK</name>
<feature type="domain" description="AAA+ ATPase" evidence="4">
    <location>
        <begin position="39"/>
        <end position="178"/>
    </location>
</feature>
<organism evidence="5 6">
    <name type="scientific">Sapientia aquatica</name>
    <dbReference type="NCBI Taxonomy" id="1549640"/>
    <lineage>
        <taxon>Bacteria</taxon>
        <taxon>Pseudomonadati</taxon>
        <taxon>Pseudomonadota</taxon>
        <taxon>Betaproteobacteria</taxon>
        <taxon>Burkholderiales</taxon>
        <taxon>Oxalobacteraceae</taxon>
        <taxon>Sapientia</taxon>
    </lineage>
</organism>
<evidence type="ECO:0000256" key="2">
    <source>
        <dbReference type="ARBA" id="ARBA00022741"/>
    </source>
</evidence>
<evidence type="ECO:0000256" key="3">
    <source>
        <dbReference type="ARBA" id="ARBA00022840"/>
    </source>
</evidence>
<dbReference type="EMBL" id="SMYL01000008">
    <property type="protein sequence ID" value="TDK63698.1"/>
    <property type="molecule type" value="Genomic_DNA"/>
</dbReference>
<evidence type="ECO:0000313" key="5">
    <source>
        <dbReference type="EMBL" id="TDK63698.1"/>
    </source>
</evidence>
<reference evidence="5 6" key="1">
    <citation type="submission" date="2019-03" db="EMBL/GenBank/DDBJ databases">
        <title>Sapientia aquatica gen. nov., sp. nov., isolated from a crater lake.</title>
        <authorList>
            <person name="Felfoldi T."/>
            <person name="Szabo A."/>
            <person name="Toth E."/>
            <person name="Schumann P."/>
            <person name="Keki Z."/>
            <person name="Marialigeti K."/>
            <person name="Mathe I."/>
        </authorList>
    </citation>
    <scope>NUCLEOTIDE SEQUENCE [LARGE SCALE GENOMIC DNA]</scope>
    <source>
        <strain evidence="5 6">SA-152</strain>
    </source>
</reference>